<name>A0A941F5A7_9BACT</name>
<evidence type="ECO:0000313" key="4">
    <source>
        <dbReference type="EMBL" id="MBR8536694.1"/>
    </source>
</evidence>
<comment type="caution">
    <text evidence="4">The sequence shown here is derived from an EMBL/GenBank/DDBJ whole genome shotgun (WGS) entry which is preliminary data.</text>
</comment>
<accession>A0A941F5A7</accession>
<sequence length="383" mass="43867">MRIKREIDYLIIWKKLHGLANQEELASFEEWLQSSNKNKTYYKKLQSNYANDKVEISKKDIEQSWEQINRSLNQEKMNNYKKWLQLAAAIVLPLGLAIGVLYFSGKVWHTVETAHQIVPGQSKAVLRLANGELLELDAKDELAITNDEGIVIGVDSMDVLTYDANSQEKTFNTISVPRGGEYQLVLSDGTKVWLNSESSLTYPVSFDSHIREVFLTGEAFFDVATNKEKPFLVKTTTSDVKVYGTQFNVMSYDSDKVTETTLVEGSVAVIVDGREVLIKPSQQAQVNKVNKQVFINEVDVELYTAWKDGIFRFEEMSLQQMADKLGRWYDVDFFFANEDVKSKRFTGAVKRETNFEFFINLIEETTKVKMEVNNKAVLIKAMY</sequence>
<feature type="transmembrane region" description="Helical" evidence="1">
    <location>
        <begin position="83"/>
        <end position="103"/>
    </location>
</feature>
<keyword evidence="1" id="KW-0472">Membrane</keyword>
<dbReference type="EMBL" id="JAGTAR010000021">
    <property type="protein sequence ID" value="MBR8536694.1"/>
    <property type="molecule type" value="Genomic_DNA"/>
</dbReference>
<evidence type="ECO:0000313" key="5">
    <source>
        <dbReference type="Proteomes" id="UP000679220"/>
    </source>
</evidence>
<dbReference type="Gene3D" id="2.60.120.1440">
    <property type="match status" value="1"/>
</dbReference>
<dbReference type="InterPro" id="IPR012373">
    <property type="entry name" value="Ferrdict_sens_TM"/>
</dbReference>
<dbReference type="InterPro" id="IPR006860">
    <property type="entry name" value="FecR"/>
</dbReference>
<dbReference type="PANTHER" id="PTHR30273">
    <property type="entry name" value="PERIPLASMIC SIGNAL SENSOR AND SIGMA FACTOR ACTIVATOR FECR-RELATED"/>
    <property type="match status" value="1"/>
</dbReference>
<evidence type="ECO:0000259" key="3">
    <source>
        <dbReference type="Pfam" id="PF16344"/>
    </source>
</evidence>
<feature type="domain" description="FecR protein" evidence="2">
    <location>
        <begin position="173"/>
        <end position="267"/>
    </location>
</feature>
<evidence type="ECO:0000256" key="1">
    <source>
        <dbReference type="SAM" id="Phobius"/>
    </source>
</evidence>
<keyword evidence="5" id="KW-1185">Reference proteome</keyword>
<reference evidence="4" key="2">
    <citation type="submission" date="2021-04" db="EMBL/GenBank/DDBJ databases">
        <authorList>
            <person name="Zhang T."/>
            <person name="Zhang Y."/>
            <person name="Lu D."/>
            <person name="Zuo D."/>
            <person name="Du Z."/>
        </authorList>
    </citation>
    <scope>NUCLEOTIDE SEQUENCE</scope>
    <source>
        <strain evidence="4">JR1</strain>
    </source>
</reference>
<protein>
    <submittedName>
        <fullName evidence="4">FecR family protein</fullName>
    </submittedName>
</protein>
<dbReference type="FunFam" id="2.60.120.1440:FF:000001">
    <property type="entry name" value="Putative anti-sigma factor"/>
    <property type="match status" value="1"/>
</dbReference>
<reference evidence="4" key="1">
    <citation type="journal article" date="2018" name="Int. J. Syst. Evol. Microbiol.">
        <title>Carboxylicivirga sediminis sp. nov., isolated from coastal sediment.</title>
        <authorList>
            <person name="Wang F.Q."/>
            <person name="Ren L.H."/>
            <person name="Zou R.J."/>
            <person name="Sun Y.Z."/>
            <person name="Liu X.J."/>
            <person name="Jiang F."/>
            <person name="Liu L.J."/>
        </authorList>
    </citation>
    <scope>NUCLEOTIDE SEQUENCE</scope>
    <source>
        <strain evidence="4">JR1</strain>
    </source>
</reference>
<dbReference type="Pfam" id="PF04773">
    <property type="entry name" value="FecR"/>
    <property type="match status" value="1"/>
</dbReference>
<dbReference type="PANTHER" id="PTHR30273:SF2">
    <property type="entry name" value="PROTEIN FECR"/>
    <property type="match status" value="1"/>
</dbReference>
<dbReference type="InterPro" id="IPR032508">
    <property type="entry name" value="FecR_C"/>
</dbReference>
<gene>
    <name evidence="4" type="ORF">KDU71_14050</name>
</gene>
<dbReference type="GO" id="GO:0016989">
    <property type="term" value="F:sigma factor antagonist activity"/>
    <property type="evidence" value="ECO:0007669"/>
    <property type="project" value="TreeGrafter"/>
</dbReference>
<proteinExistence type="predicted"/>
<dbReference type="AlphaFoldDB" id="A0A941F5A7"/>
<keyword evidence="1" id="KW-1133">Transmembrane helix</keyword>
<feature type="domain" description="Protein FecR C-terminal" evidence="3">
    <location>
        <begin position="311"/>
        <end position="379"/>
    </location>
</feature>
<dbReference type="Pfam" id="PF16344">
    <property type="entry name" value="FecR_C"/>
    <property type="match status" value="1"/>
</dbReference>
<organism evidence="4 5">
    <name type="scientific">Carboxylicivirga sediminis</name>
    <dbReference type="NCBI Taxonomy" id="2006564"/>
    <lineage>
        <taxon>Bacteria</taxon>
        <taxon>Pseudomonadati</taxon>
        <taxon>Bacteroidota</taxon>
        <taxon>Bacteroidia</taxon>
        <taxon>Marinilabiliales</taxon>
        <taxon>Marinilabiliaceae</taxon>
        <taxon>Carboxylicivirga</taxon>
    </lineage>
</organism>
<evidence type="ECO:0000259" key="2">
    <source>
        <dbReference type="Pfam" id="PF04773"/>
    </source>
</evidence>
<dbReference type="PIRSF" id="PIRSF018266">
    <property type="entry name" value="FecR"/>
    <property type="match status" value="1"/>
</dbReference>
<keyword evidence="1" id="KW-0812">Transmembrane</keyword>
<dbReference type="RefSeq" id="WP_212191721.1">
    <property type="nucleotide sequence ID" value="NZ_JAGTAR010000021.1"/>
</dbReference>
<dbReference type="Gene3D" id="3.55.50.30">
    <property type="match status" value="1"/>
</dbReference>
<dbReference type="Proteomes" id="UP000679220">
    <property type="component" value="Unassembled WGS sequence"/>
</dbReference>